<protein>
    <recommendedName>
        <fullName evidence="3">Crinkler (CRN) family protein</fullName>
    </recommendedName>
</protein>
<keyword evidence="2" id="KW-1185">Reference proteome</keyword>
<dbReference type="AlphaFoldDB" id="A0A2P4Y3F5"/>
<gene>
    <name evidence="1" type="ORF">PHPALM_10937</name>
</gene>
<dbReference type="EMBL" id="NCKW01005886">
    <property type="protein sequence ID" value="POM72356.1"/>
    <property type="molecule type" value="Genomic_DNA"/>
</dbReference>
<organism evidence="1 2">
    <name type="scientific">Phytophthora palmivora</name>
    <dbReference type="NCBI Taxonomy" id="4796"/>
    <lineage>
        <taxon>Eukaryota</taxon>
        <taxon>Sar</taxon>
        <taxon>Stramenopiles</taxon>
        <taxon>Oomycota</taxon>
        <taxon>Peronosporomycetes</taxon>
        <taxon>Peronosporales</taxon>
        <taxon>Peronosporaceae</taxon>
        <taxon>Phytophthora</taxon>
    </lineage>
</organism>
<evidence type="ECO:0000313" key="2">
    <source>
        <dbReference type="Proteomes" id="UP000237271"/>
    </source>
</evidence>
<evidence type="ECO:0000313" key="1">
    <source>
        <dbReference type="EMBL" id="POM72356.1"/>
    </source>
</evidence>
<name>A0A2P4Y3F5_9STRA</name>
<dbReference type="Proteomes" id="UP000237271">
    <property type="component" value="Unassembled WGS sequence"/>
</dbReference>
<sequence length="162" mass="18334">MVSNHLKQHKARIEYNGQQMLMIMDGCDYLLRNDSRRDRFRAFLSDVLTNNASLKIVLTARTSICTDGAVRGHGERLYTLSKFDMKSATMMLVSLMSRPIRVEELKHARASNSTDKLELIASHPALRATQGIPKRIADLAGRLNETTMDKIPVDESELDLME</sequence>
<dbReference type="OrthoDB" id="192148at2759"/>
<reference evidence="1 2" key="1">
    <citation type="journal article" date="2017" name="Genome Biol. Evol.">
        <title>Phytophthora megakarya and P. palmivora, closely related causal agents of cacao black pod rot, underwent increases in genome sizes and gene numbers by different mechanisms.</title>
        <authorList>
            <person name="Ali S.S."/>
            <person name="Shao J."/>
            <person name="Lary D.J."/>
            <person name="Kronmiller B."/>
            <person name="Shen D."/>
            <person name="Strem M.D."/>
            <person name="Amoako-Attah I."/>
            <person name="Akrofi A.Y."/>
            <person name="Begoude B.A."/>
            <person name="Ten Hoopen G.M."/>
            <person name="Coulibaly K."/>
            <person name="Kebe B.I."/>
            <person name="Melnick R.L."/>
            <person name="Guiltinan M.J."/>
            <person name="Tyler B.M."/>
            <person name="Meinhardt L.W."/>
            <person name="Bailey B.A."/>
        </authorList>
    </citation>
    <scope>NUCLEOTIDE SEQUENCE [LARGE SCALE GENOMIC DNA]</scope>
    <source>
        <strain evidence="2">sbr112.9</strain>
    </source>
</reference>
<comment type="caution">
    <text evidence="1">The sequence shown here is derived from an EMBL/GenBank/DDBJ whole genome shotgun (WGS) entry which is preliminary data.</text>
</comment>
<proteinExistence type="predicted"/>
<evidence type="ECO:0008006" key="3">
    <source>
        <dbReference type="Google" id="ProtNLM"/>
    </source>
</evidence>
<accession>A0A2P4Y3F5</accession>